<dbReference type="GO" id="GO:0033554">
    <property type="term" value="P:cellular response to stress"/>
    <property type="evidence" value="ECO:0007669"/>
    <property type="project" value="UniProtKB-ARBA"/>
</dbReference>
<protein>
    <recommendedName>
        <fullName evidence="2">cAMP-dependent protein kinase regulatory subunit</fullName>
    </recommendedName>
</protein>
<dbReference type="CDD" id="cd00038">
    <property type="entry name" value="CAP_ED"/>
    <property type="match status" value="2"/>
</dbReference>
<keyword evidence="11" id="KW-1185">Reference proteome</keyword>
<dbReference type="AlphaFoldDB" id="A0A8S9Z6A5"/>
<dbReference type="PROSITE" id="PS00889">
    <property type="entry name" value="CNMP_BINDING_2"/>
    <property type="match status" value="2"/>
</dbReference>
<dbReference type="SUPFAM" id="SSF47391">
    <property type="entry name" value="Dimerization-anchoring domain of cAMP-dependent PK regulatory subunit"/>
    <property type="match status" value="1"/>
</dbReference>
<dbReference type="FunFam" id="2.60.120.10:FF:000039">
    <property type="entry name" value="cAMP-dependent protein kinase regulatory subunit"/>
    <property type="match status" value="1"/>
</dbReference>
<dbReference type="Gene3D" id="2.60.120.10">
    <property type="entry name" value="Jelly Rolls"/>
    <property type="match status" value="2"/>
</dbReference>
<dbReference type="GO" id="GO:0005952">
    <property type="term" value="C:cAMP-dependent protein kinase complex"/>
    <property type="evidence" value="ECO:0007669"/>
    <property type="project" value="InterPro"/>
</dbReference>
<keyword evidence="4" id="KW-0116">cAMP-binding</keyword>
<accession>A0A8S9Z6A5</accession>
<evidence type="ECO:0000256" key="6">
    <source>
        <dbReference type="ARBA" id="ARBA00022741"/>
    </source>
</evidence>
<dbReference type="Pfam" id="PF00027">
    <property type="entry name" value="cNMP_binding"/>
    <property type="match status" value="2"/>
</dbReference>
<keyword evidence="7" id="KW-0114">cAMP</keyword>
<feature type="region of interest" description="Disordered" evidence="8">
    <location>
        <begin position="175"/>
        <end position="200"/>
    </location>
</feature>
<dbReference type="PANTHER" id="PTHR11635">
    <property type="entry name" value="CAMP-DEPENDENT PROTEIN KINASE REGULATORY CHAIN"/>
    <property type="match status" value="1"/>
</dbReference>
<dbReference type="InterPro" id="IPR000595">
    <property type="entry name" value="cNMP-bd_dom"/>
</dbReference>
<dbReference type="PRINTS" id="PR00103">
    <property type="entry name" value="CAMPKINASE"/>
</dbReference>
<dbReference type="GO" id="GO:0034236">
    <property type="term" value="F:protein kinase A catalytic subunit binding"/>
    <property type="evidence" value="ECO:0007669"/>
    <property type="project" value="TreeGrafter"/>
</dbReference>
<organism evidence="10 11">
    <name type="scientific">Paragonimus skrjabini miyazakii</name>
    <dbReference type="NCBI Taxonomy" id="59628"/>
    <lineage>
        <taxon>Eukaryota</taxon>
        <taxon>Metazoa</taxon>
        <taxon>Spiralia</taxon>
        <taxon>Lophotrochozoa</taxon>
        <taxon>Platyhelminthes</taxon>
        <taxon>Trematoda</taxon>
        <taxon>Digenea</taxon>
        <taxon>Plagiorchiida</taxon>
        <taxon>Troglotremata</taxon>
        <taxon>Troglotrematidae</taxon>
        <taxon>Paragonimus</taxon>
    </lineage>
</organism>
<feature type="domain" description="Cyclic nucleotide-binding" evidence="9">
    <location>
        <begin position="215"/>
        <end position="330"/>
    </location>
</feature>
<dbReference type="Proteomes" id="UP000822476">
    <property type="component" value="Unassembled WGS sequence"/>
</dbReference>
<proteinExistence type="inferred from homology"/>
<dbReference type="PANTHER" id="PTHR11635:SF152">
    <property type="entry name" value="CAMP-DEPENDENT PROTEIN KINASE TYPE I REGULATORY SUBUNIT-RELATED"/>
    <property type="match status" value="1"/>
</dbReference>
<evidence type="ECO:0000256" key="5">
    <source>
        <dbReference type="ARBA" id="ARBA00022737"/>
    </source>
</evidence>
<evidence type="ECO:0000256" key="3">
    <source>
        <dbReference type="ARBA" id="ARBA00022553"/>
    </source>
</evidence>
<dbReference type="InterPro" id="IPR050503">
    <property type="entry name" value="cAMP-dep_PK_reg_su-like"/>
</dbReference>
<dbReference type="PROSITE" id="PS00888">
    <property type="entry name" value="CNMP_BINDING_1"/>
    <property type="match status" value="2"/>
</dbReference>
<evidence type="ECO:0000256" key="8">
    <source>
        <dbReference type="SAM" id="MobiDB-lite"/>
    </source>
</evidence>
<evidence type="ECO:0000313" key="10">
    <source>
        <dbReference type="EMBL" id="KAF7262194.1"/>
    </source>
</evidence>
<gene>
    <name evidence="10" type="ORF">EG68_00515</name>
</gene>
<evidence type="ECO:0000259" key="9">
    <source>
        <dbReference type="PROSITE" id="PS50042"/>
    </source>
</evidence>
<dbReference type="GO" id="GO:0004862">
    <property type="term" value="F:cAMP-dependent protein kinase inhibitor activity"/>
    <property type="evidence" value="ECO:0007669"/>
    <property type="project" value="TreeGrafter"/>
</dbReference>
<comment type="caution">
    <text evidence="10">The sequence shown here is derived from an EMBL/GenBank/DDBJ whole genome shotgun (WGS) entry which is preliminary data.</text>
</comment>
<dbReference type="SMART" id="SM00100">
    <property type="entry name" value="cNMP"/>
    <property type="match status" value="2"/>
</dbReference>
<dbReference type="FunFam" id="2.60.120.10:FF:000108">
    <property type="entry name" value="cAMP-dependent protein kinase type II regulatory subunit"/>
    <property type="match status" value="1"/>
</dbReference>
<evidence type="ECO:0000313" key="11">
    <source>
        <dbReference type="Proteomes" id="UP000822476"/>
    </source>
</evidence>
<dbReference type="InterPro" id="IPR018490">
    <property type="entry name" value="cNMP-bd_dom_sf"/>
</dbReference>
<sequence>MSDEHSRLSRNLLILMDRFYNAAIKENPPDIINFAANYFNILNTNDNKSDIFDLTSYDISVIHPSIRNLATSTHSEGSDLIGSRSHVFKTTSVPHEWKAPMLRTASANACPNASDPQIFVTVSDNVKESDSHFTAPYGDVPELFAEDCEDVFASGGQKSNLLAVSASCTLSNSRRQSVAAESYDPETESPMETTVHPKSPEQLQRLRSVVKPIFIFRSLDDAQLAKVLDAMQEKPVHNGQTIIRQGEDGEYFYVIESGTYEIFVNNEHAGSYNGTGSFGELALMYNTPRAATIICRQDGVLWTVDRSTFRRIVLQQAFRKRQMYETWLASVPLLSNLSAYERTNLADALVSETYKDESWIIRQGEQGEQMYFIEEGIVQISAKNALGQEVVLNTLKKGDYFGELALILHEPRQASAKAVGRTKLAALDVCSFERLMGPCLDVMSREVSNYRAQLVKILGEACLNTFPALVHHSETGITEETSSVAHPNK</sequence>
<dbReference type="OrthoDB" id="417078at2759"/>
<dbReference type="SUPFAM" id="SSF51206">
    <property type="entry name" value="cAMP-binding domain-like"/>
    <property type="match status" value="2"/>
</dbReference>
<dbReference type="GO" id="GO:0030552">
    <property type="term" value="F:cAMP binding"/>
    <property type="evidence" value="ECO:0007669"/>
    <property type="project" value="UniProtKB-KW"/>
</dbReference>
<dbReference type="GO" id="GO:0005829">
    <property type="term" value="C:cytosol"/>
    <property type="evidence" value="ECO:0007669"/>
    <property type="project" value="TreeGrafter"/>
</dbReference>
<dbReference type="InterPro" id="IPR018488">
    <property type="entry name" value="cNMP-bd_CS"/>
</dbReference>
<comment type="similarity">
    <text evidence="1">Belongs to the cAMP-dependent kinase regulatory chain family.</text>
</comment>
<keyword evidence="3" id="KW-0597">Phosphoprotein</keyword>
<evidence type="ECO:0000256" key="2">
    <source>
        <dbReference type="ARBA" id="ARBA00020355"/>
    </source>
</evidence>
<evidence type="ECO:0000256" key="1">
    <source>
        <dbReference type="ARBA" id="ARBA00005753"/>
    </source>
</evidence>
<keyword evidence="5" id="KW-0677">Repeat</keyword>
<keyword evidence="6" id="KW-0547">Nucleotide-binding</keyword>
<evidence type="ECO:0000256" key="4">
    <source>
        <dbReference type="ARBA" id="ARBA00022566"/>
    </source>
</evidence>
<name>A0A8S9Z6A5_9TREM</name>
<dbReference type="InterPro" id="IPR014710">
    <property type="entry name" value="RmlC-like_jellyroll"/>
</dbReference>
<dbReference type="EMBL" id="JTDE01000139">
    <property type="protein sequence ID" value="KAF7262194.1"/>
    <property type="molecule type" value="Genomic_DNA"/>
</dbReference>
<reference evidence="10" key="1">
    <citation type="submission" date="2019-07" db="EMBL/GenBank/DDBJ databases">
        <title>Annotation for the trematode Paragonimus miyazaki's.</title>
        <authorList>
            <person name="Choi Y.-J."/>
        </authorList>
    </citation>
    <scope>NUCLEOTIDE SEQUENCE</scope>
    <source>
        <strain evidence="10">Japan</strain>
    </source>
</reference>
<feature type="domain" description="Cyclic nucleotide-binding" evidence="9">
    <location>
        <begin position="333"/>
        <end position="453"/>
    </location>
</feature>
<dbReference type="PROSITE" id="PS50042">
    <property type="entry name" value="CNMP_BINDING_3"/>
    <property type="match status" value="2"/>
</dbReference>
<evidence type="ECO:0000256" key="7">
    <source>
        <dbReference type="ARBA" id="ARBA00023149"/>
    </source>
</evidence>